<dbReference type="Pfam" id="PF18029">
    <property type="entry name" value="Glyoxalase_6"/>
    <property type="match status" value="2"/>
</dbReference>
<feature type="domain" description="Glyoxalase-like" evidence="1">
    <location>
        <begin position="20"/>
        <end position="84"/>
    </location>
</feature>
<organism evidence="2 3">
    <name type="scientific">Pseudofrankia inefficax (strain DSM 45817 / CECT 9037 / DDB 130130 / EuI1c)</name>
    <name type="common">Frankia inefficax</name>
    <dbReference type="NCBI Taxonomy" id="298654"/>
    <lineage>
        <taxon>Bacteria</taxon>
        <taxon>Bacillati</taxon>
        <taxon>Actinomycetota</taxon>
        <taxon>Actinomycetes</taxon>
        <taxon>Frankiales</taxon>
        <taxon>Frankiaceae</taxon>
        <taxon>Pseudofrankia</taxon>
    </lineage>
</organism>
<dbReference type="Proteomes" id="UP000002484">
    <property type="component" value="Chromosome"/>
</dbReference>
<dbReference type="SUPFAM" id="SSF54593">
    <property type="entry name" value="Glyoxalase/Bleomycin resistance protein/Dihydroxybiphenyl dioxygenase"/>
    <property type="match status" value="1"/>
</dbReference>
<dbReference type="STRING" id="298654.FraEuI1c_1744"/>
<protein>
    <recommendedName>
        <fullName evidence="1">Glyoxalase-like domain-containing protein</fullName>
    </recommendedName>
</protein>
<feature type="domain" description="Glyoxalase-like" evidence="1">
    <location>
        <begin position="125"/>
        <end position="229"/>
    </location>
</feature>
<sequence length="232" mass="25906">MRRQALAIVRRMTPVWLTAFLDFPAADFEHGVAFWQAVTATTLSPARGADGEFATLVPGAGDAFLRVQRLADGSARIHLDVHRAGQEFRIRTSPGGFTFCEVSEGESIRPEPVVWPGGHTSLVDQICLDIPADRYDEECAFWADLTGWEKRNGIRPEFRYLDRPSGIPLRLLLQRLDEPTGEVRAHLDLETTDRAAETRRHVDLGATVVAHRSRWTAMRDPVGLAYCITDQG</sequence>
<reference evidence="2 3" key="1">
    <citation type="submission" date="2010-10" db="EMBL/GenBank/DDBJ databases">
        <title>Complete sequence of Frankia sp. EuI1c.</title>
        <authorList>
            <consortium name="US DOE Joint Genome Institute"/>
            <person name="Lucas S."/>
            <person name="Copeland A."/>
            <person name="Lapidus A."/>
            <person name="Cheng J.-F."/>
            <person name="Bruce D."/>
            <person name="Goodwin L."/>
            <person name="Pitluck S."/>
            <person name="Chertkov O."/>
            <person name="Detter J.C."/>
            <person name="Han C."/>
            <person name="Tapia R."/>
            <person name="Land M."/>
            <person name="Hauser L."/>
            <person name="Jeffries C."/>
            <person name="Kyrpides N."/>
            <person name="Ivanova N."/>
            <person name="Mikhailova N."/>
            <person name="Beauchemin N."/>
            <person name="Sen A."/>
            <person name="Sur S.A."/>
            <person name="Gtari M."/>
            <person name="Wall L."/>
            <person name="Tisa L."/>
            <person name="Woyke T."/>
        </authorList>
    </citation>
    <scope>NUCLEOTIDE SEQUENCE [LARGE SCALE GENOMIC DNA]</scope>
    <source>
        <strain evidence="3">DSM 45817 / CECT 9037 / EuI1c</strain>
    </source>
</reference>
<dbReference type="eggNOG" id="COG3324">
    <property type="taxonomic scope" value="Bacteria"/>
</dbReference>
<proteinExistence type="predicted"/>
<keyword evidence="3" id="KW-1185">Reference proteome</keyword>
<accession>E3JA99</accession>
<dbReference type="HOGENOM" id="CLU_1164902_0_0_11"/>
<dbReference type="AlphaFoldDB" id="E3JA99"/>
<dbReference type="PANTHER" id="PTHR35908:SF1">
    <property type="entry name" value="CONSERVED PROTEIN"/>
    <property type="match status" value="1"/>
</dbReference>
<evidence type="ECO:0000313" key="2">
    <source>
        <dbReference type="EMBL" id="ADP79801.1"/>
    </source>
</evidence>
<evidence type="ECO:0000313" key="3">
    <source>
        <dbReference type="Proteomes" id="UP000002484"/>
    </source>
</evidence>
<dbReference type="Gene3D" id="3.10.180.10">
    <property type="entry name" value="2,3-Dihydroxybiphenyl 1,2-Dioxygenase, domain 1"/>
    <property type="match status" value="2"/>
</dbReference>
<dbReference type="EMBL" id="CP002299">
    <property type="protein sequence ID" value="ADP79801.1"/>
    <property type="molecule type" value="Genomic_DNA"/>
</dbReference>
<name>E3JA99_PSEI1</name>
<dbReference type="KEGG" id="fri:FraEuI1c_1744"/>
<evidence type="ECO:0000259" key="1">
    <source>
        <dbReference type="Pfam" id="PF18029"/>
    </source>
</evidence>
<dbReference type="InterPro" id="IPR029068">
    <property type="entry name" value="Glyas_Bleomycin-R_OHBP_Dase"/>
</dbReference>
<dbReference type="PANTHER" id="PTHR35908">
    <property type="entry name" value="HYPOTHETICAL FUSION PROTEIN"/>
    <property type="match status" value="1"/>
</dbReference>
<dbReference type="InterPro" id="IPR041581">
    <property type="entry name" value="Glyoxalase_6"/>
</dbReference>
<dbReference type="InParanoid" id="E3JA99"/>
<gene>
    <name evidence="2" type="ordered locus">FraEuI1c_1744</name>
</gene>